<dbReference type="Proteomes" id="UP000002774">
    <property type="component" value="Chromosome"/>
</dbReference>
<name>H1YAK8_9SPHI</name>
<dbReference type="HOGENOM" id="CLU_2356646_0_0_10"/>
<accession>H1YAK8</accession>
<sequence length="96" mass="10981">MNQLISIAELTIQSLSTGVLHLLKNELGEHGTVVEVGNKILISISKVDFEQRLGSLLQQIYRTVDQHFPDRKEFLSIIIRNADDQYENTFKIWPTA</sequence>
<evidence type="ECO:0000313" key="2">
    <source>
        <dbReference type="Proteomes" id="UP000002774"/>
    </source>
</evidence>
<evidence type="ECO:0000313" key="1">
    <source>
        <dbReference type="EMBL" id="EHQ29128.1"/>
    </source>
</evidence>
<reference evidence="1" key="1">
    <citation type="submission" date="2011-09" db="EMBL/GenBank/DDBJ databases">
        <title>The permanent draft genome of Mucilaginibacter paludis DSM 18603.</title>
        <authorList>
            <consortium name="US DOE Joint Genome Institute (JGI-PGF)"/>
            <person name="Lucas S."/>
            <person name="Han J."/>
            <person name="Lapidus A."/>
            <person name="Bruce D."/>
            <person name="Goodwin L."/>
            <person name="Pitluck S."/>
            <person name="Peters L."/>
            <person name="Kyrpides N."/>
            <person name="Mavromatis K."/>
            <person name="Ivanova N."/>
            <person name="Mikhailova N."/>
            <person name="Held B."/>
            <person name="Detter J.C."/>
            <person name="Tapia R."/>
            <person name="Han C."/>
            <person name="Land M."/>
            <person name="Hauser L."/>
            <person name="Markowitz V."/>
            <person name="Cheng J.-F."/>
            <person name="Hugenholtz P."/>
            <person name="Woyke T."/>
            <person name="Wu D."/>
            <person name="Tindall B."/>
            <person name="Brambilla E."/>
            <person name="Klenk H.-P."/>
            <person name="Eisen J.A."/>
        </authorList>
    </citation>
    <scope>NUCLEOTIDE SEQUENCE [LARGE SCALE GENOMIC DNA]</scope>
    <source>
        <strain evidence="1">DSM 18603</strain>
    </source>
</reference>
<protein>
    <submittedName>
        <fullName evidence="1">Uncharacterized protein</fullName>
    </submittedName>
</protein>
<dbReference type="eggNOG" id="ENOG502ZVQJ">
    <property type="taxonomic scope" value="Bacteria"/>
</dbReference>
<dbReference type="RefSeq" id="WP_008510162.1">
    <property type="nucleotide sequence ID" value="NZ_CM001403.1"/>
</dbReference>
<organism evidence="1 2">
    <name type="scientific">Mucilaginibacter paludis DSM 18603</name>
    <dbReference type="NCBI Taxonomy" id="714943"/>
    <lineage>
        <taxon>Bacteria</taxon>
        <taxon>Pseudomonadati</taxon>
        <taxon>Bacteroidota</taxon>
        <taxon>Sphingobacteriia</taxon>
        <taxon>Sphingobacteriales</taxon>
        <taxon>Sphingobacteriaceae</taxon>
        <taxon>Mucilaginibacter</taxon>
    </lineage>
</organism>
<dbReference type="OrthoDB" id="770966at2"/>
<proteinExistence type="predicted"/>
<keyword evidence="2" id="KW-1185">Reference proteome</keyword>
<gene>
    <name evidence="1" type="ORF">Mucpa_5050</name>
</gene>
<dbReference type="EMBL" id="CM001403">
    <property type="protein sequence ID" value="EHQ29128.1"/>
    <property type="molecule type" value="Genomic_DNA"/>
</dbReference>
<dbReference type="STRING" id="714943.Mucpa_5050"/>
<dbReference type="AlphaFoldDB" id="H1YAK8"/>